<dbReference type="EMBL" id="JAPWDQ010000014">
    <property type="protein sequence ID" value="KAJ5471790.1"/>
    <property type="molecule type" value="Genomic_DNA"/>
</dbReference>
<comment type="caution">
    <text evidence="1">The sequence shown here is derived from an EMBL/GenBank/DDBJ whole genome shotgun (WGS) entry which is preliminary data.</text>
</comment>
<reference evidence="1" key="1">
    <citation type="submission" date="2022-12" db="EMBL/GenBank/DDBJ databases">
        <authorList>
            <person name="Petersen C."/>
        </authorList>
    </citation>
    <scope>NUCLEOTIDE SEQUENCE</scope>
    <source>
        <strain evidence="1">IBT 30728</strain>
    </source>
</reference>
<reference evidence="1" key="2">
    <citation type="journal article" date="2023" name="IMA Fungus">
        <title>Comparative genomic study of the Penicillium genus elucidates a diverse pangenome and 15 lateral gene transfer events.</title>
        <authorList>
            <person name="Petersen C."/>
            <person name="Sorensen T."/>
            <person name="Nielsen M.R."/>
            <person name="Sondergaard T.E."/>
            <person name="Sorensen J.L."/>
            <person name="Fitzpatrick D.A."/>
            <person name="Frisvad J.C."/>
            <person name="Nielsen K.L."/>
        </authorList>
    </citation>
    <scope>NUCLEOTIDE SEQUENCE</scope>
    <source>
        <strain evidence="1">IBT 30728</strain>
    </source>
</reference>
<gene>
    <name evidence="1" type="ORF">N7539_008733</name>
</gene>
<dbReference type="InterPro" id="IPR039535">
    <property type="entry name" value="ASST-like"/>
</dbReference>
<dbReference type="PANTHER" id="PTHR35340:SF6">
    <property type="entry name" value="ASST-DOMAIN-CONTAINING PROTEIN"/>
    <property type="match status" value="1"/>
</dbReference>
<evidence type="ECO:0000313" key="1">
    <source>
        <dbReference type="EMBL" id="KAJ5471790.1"/>
    </source>
</evidence>
<dbReference type="Proteomes" id="UP001148312">
    <property type="component" value="Unassembled WGS sequence"/>
</dbReference>
<accession>A0A9W9WQF5</accession>
<organism evidence="1 2">
    <name type="scientific">Penicillium diatomitis</name>
    <dbReference type="NCBI Taxonomy" id="2819901"/>
    <lineage>
        <taxon>Eukaryota</taxon>
        <taxon>Fungi</taxon>
        <taxon>Dikarya</taxon>
        <taxon>Ascomycota</taxon>
        <taxon>Pezizomycotina</taxon>
        <taxon>Eurotiomycetes</taxon>
        <taxon>Eurotiomycetidae</taxon>
        <taxon>Eurotiales</taxon>
        <taxon>Aspergillaceae</taxon>
        <taxon>Penicillium</taxon>
    </lineage>
</organism>
<sequence length="554" mass="60573">MRIYDHVKFGLMALEWLLSIPGGHSVPLTPQLPTLCSRNSVTVAQNSSSVWPWQEYTSSSAKPPYLEINATGEQLAPGLIFFDPQTGINPRSYIPDQAPFIMTDTGDLIWSGPVTPDASNFRVQELYGEPVITYWAGSGGASSSASASHGYGHIVIQNSSYDQIATVCPSFNLTLPPGQSAPCQADVHESFITEDNTILVTAYNITSANLKDLGGPEEGWVLDPLVFEIDLTTSEILFSWSPLAHVPITDTKLPLLGAGENISNPFDFFHTNSIQLFEGNYLVNSRNTWTTYLVDRKGNILWQIDGETGGDFGGLPEGGRFSWQHYARIARLSHTQLQLRYFANNNGDPTTSNPSVGLEFLLTVPPATDHPPQLLKNLSDPLYPAASLAMGTHDILSNDNHFLGYGIQPVMKEFGPQDPQGRDVRWSARYNFENGAASYRTYKTNWRASPSTKPSLQIKKVGSGSNVSSGLDGIECGSSEIRGYISWNGATEVKHFVVYTGSDENSMTAVGITRKQGFETEFAIPEGYGHKFVQVGAVENNHSGVVMKSAIMQM</sequence>
<evidence type="ECO:0008006" key="3">
    <source>
        <dbReference type="Google" id="ProtNLM"/>
    </source>
</evidence>
<dbReference type="AlphaFoldDB" id="A0A9W9WQF5"/>
<keyword evidence="2" id="KW-1185">Reference proteome</keyword>
<dbReference type="PANTHER" id="PTHR35340">
    <property type="entry name" value="PQQ ENZYME REPEAT PROTEIN-RELATED"/>
    <property type="match status" value="1"/>
</dbReference>
<dbReference type="Pfam" id="PF14269">
    <property type="entry name" value="Arylsulfotran_2"/>
    <property type="match status" value="1"/>
</dbReference>
<dbReference type="InterPro" id="IPR053143">
    <property type="entry name" value="Arylsulfate_ST"/>
</dbReference>
<protein>
    <recommendedName>
        <fullName evidence="3">ASST-domain-containing protein</fullName>
    </recommendedName>
</protein>
<evidence type="ECO:0000313" key="2">
    <source>
        <dbReference type="Proteomes" id="UP001148312"/>
    </source>
</evidence>
<name>A0A9W9WQF5_9EURO</name>
<proteinExistence type="predicted"/>
<dbReference type="GeneID" id="81628578"/>
<dbReference type="RefSeq" id="XP_056786336.1">
    <property type="nucleotide sequence ID" value="XM_056938328.1"/>
</dbReference>